<organism evidence="2 3">
    <name type="scientific">Pleurotus eryngii</name>
    <name type="common">Boletus of the steppes</name>
    <dbReference type="NCBI Taxonomy" id="5323"/>
    <lineage>
        <taxon>Eukaryota</taxon>
        <taxon>Fungi</taxon>
        <taxon>Dikarya</taxon>
        <taxon>Basidiomycota</taxon>
        <taxon>Agaricomycotina</taxon>
        <taxon>Agaricomycetes</taxon>
        <taxon>Agaricomycetidae</taxon>
        <taxon>Agaricales</taxon>
        <taxon>Pleurotineae</taxon>
        <taxon>Pleurotaceae</taxon>
        <taxon>Pleurotus</taxon>
    </lineage>
</organism>
<dbReference type="Gene3D" id="1.20.5.1230">
    <property type="entry name" value="Apolipoprotein A-I"/>
    <property type="match status" value="1"/>
</dbReference>
<dbReference type="Proteomes" id="UP000807025">
    <property type="component" value="Unassembled WGS sequence"/>
</dbReference>
<gene>
    <name evidence="2" type="ORF">BDN71DRAFT_1392140</name>
</gene>
<proteinExistence type="predicted"/>
<dbReference type="SUPFAM" id="SSF58113">
    <property type="entry name" value="Apolipoprotein A-I"/>
    <property type="match status" value="1"/>
</dbReference>
<evidence type="ECO:0000313" key="3">
    <source>
        <dbReference type="Proteomes" id="UP000807025"/>
    </source>
</evidence>
<feature type="region of interest" description="Disordered" evidence="1">
    <location>
        <begin position="343"/>
        <end position="365"/>
    </location>
</feature>
<reference evidence="2" key="1">
    <citation type="submission" date="2020-11" db="EMBL/GenBank/DDBJ databases">
        <authorList>
            <consortium name="DOE Joint Genome Institute"/>
            <person name="Ahrendt S."/>
            <person name="Riley R."/>
            <person name="Andreopoulos W."/>
            <person name="Labutti K."/>
            <person name="Pangilinan J."/>
            <person name="Ruiz-Duenas F.J."/>
            <person name="Barrasa J.M."/>
            <person name="Sanchez-Garcia M."/>
            <person name="Camarero S."/>
            <person name="Miyauchi S."/>
            <person name="Serrano A."/>
            <person name="Linde D."/>
            <person name="Babiker R."/>
            <person name="Drula E."/>
            <person name="Ayuso-Fernandez I."/>
            <person name="Pacheco R."/>
            <person name="Padilla G."/>
            <person name="Ferreira P."/>
            <person name="Barriuso J."/>
            <person name="Kellner H."/>
            <person name="Castanera R."/>
            <person name="Alfaro M."/>
            <person name="Ramirez L."/>
            <person name="Pisabarro A.G."/>
            <person name="Kuo A."/>
            <person name="Tritt A."/>
            <person name="Lipzen A."/>
            <person name="He G."/>
            <person name="Yan M."/>
            <person name="Ng V."/>
            <person name="Cullen D."/>
            <person name="Martin F."/>
            <person name="Rosso M.-N."/>
            <person name="Henrissat B."/>
            <person name="Hibbett D."/>
            <person name="Martinez A.T."/>
            <person name="Grigoriev I.V."/>
        </authorList>
    </citation>
    <scope>NUCLEOTIDE SEQUENCE</scope>
    <source>
        <strain evidence="2">ATCC 90797</strain>
    </source>
</reference>
<accession>A0A9P5ZVM2</accession>
<dbReference type="EMBL" id="MU154565">
    <property type="protein sequence ID" value="KAF9495108.1"/>
    <property type="molecule type" value="Genomic_DNA"/>
</dbReference>
<feature type="compositionally biased region" description="Polar residues" evidence="1">
    <location>
        <begin position="350"/>
        <end position="365"/>
    </location>
</feature>
<evidence type="ECO:0008006" key="4">
    <source>
        <dbReference type="Google" id="ProtNLM"/>
    </source>
</evidence>
<protein>
    <recommendedName>
        <fullName evidence="4">Lipid droplet-associated perilipin protein</fullName>
    </recommendedName>
</protein>
<evidence type="ECO:0000256" key="1">
    <source>
        <dbReference type="SAM" id="MobiDB-lite"/>
    </source>
</evidence>
<name>A0A9P5ZVM2_PLEER</name>
<evidence type="ECO:0000313" key="2">
    <source>
        <dbReference type="EMBL" id="KAF9495108.1"/>
    </source>
</evidence>
<sequence>MPNGIESTASEHPAPEITFIHRVVSIPLVYSSLQTIHDTLASNTYTRSPFSTAKDLSATAYKYTEPFQARFAPLIVRADGYANKAVDIVESRYPYPFQVKPEEVASFVRERRDSAVSVANKNFDEKVKSPAFNVAQGIDNRFAPIVDYIEAQVNGLEAGPSTPPDAKYQYQRALALSRILTDRAYMYSGEQIKHLQTQSVLVNRAMETAHSISELASSSLSTAQTRVHTLSNTMVFELQKIQTSAQALSTSLAASASELQTSIRSQASAIPPQFHEQLAHLQGQAHELQTSLGATINELKGIVTAKDVPIQEKVAKITAEVKDRVTPLLAVVQARVTEILSGKKTEVDTHTNGQPPTANGNGVAE</sequence>
<keyword evidence="3" id="KW-1185">Reference proteome</keyword>
<dbReference type="AlphaFoldDB" id="A0A9P5ZVM2"/>
<dbReference type="OrthoDB" id="376826at2759"/>
<comment type="caution">
    <text evidence="2">The sequence shown here is derived from an EMBL/GenBank/DDBJ whole genome shotgun (WGS) entry which is preliminary data.</text>
</comment>